<protein>
    <recommendedName>
        <fullName evidence="3">BED-type domain-containing protein</fullName>
    </recommendedName>
</protein>
<evidence type="ECO:0008006" key="3">
    <source>
        <dbReference type="Google" id="ProtNLM"/>
    </source>
</evidence>
<proteinExistence type="predicted"/>
<sequence>MVLDDPGRRYGVQDPNTKNNFTCTFCGQVTKGGVYRLKIHLIGGHKYAKKCPNFPEHAREECRAYMQKKGEIKAHQHMEANFRMQQQTYGYEGIENEEEDVIEISALLLEIGFLINHETKKVQEIELKKLLHENQPPSKLHILCLRTLKFVA</sequence>
<reference evidence="1" key="1">
    <citation type="submission" date="2023-04" db="EMBL/GenBank/DDBJ databases">
        <authorList>
            <person name="Vijverberg K."/>
            <person name="Xiong W."/>
            <person name="Schranz E."/>
        </authorList>
    </citation>
    <scope>NUCLEOTIDE SEQUENCE</scope>
</reference>
<dbReference type="AlphaFoldDB" id="A0AA35Z8V3"/>
<dbReference type="Proteomes" id="UP001177003">
    <property type="component" value="Chromosome 5"/>
</dbReference>
<dbReference type="EMBL" id="OX465081">
    <property type="protein sequence ID" value="CAI9288045.1"/>
    <property type="molecule type" value="Genomic_DNA"/>
</dbReference>
<accession>A0AA35Z8V3</accession>
<name>A0AA35Z8V3_LACSI</name>
<evidence type="ECO:0000313" key="1">
    <source>
        <dbReference type="EMBL" id="CAI9288045.1"/>
    </source>
</evidence>
<keyword evidence="2" id="KW-1185">Reference proteome</keyword>
<organism evidence="1 2">
    <name type="scientific">Lactuca saligna</name>
    <name type="common">Willowleaf lettuce</name>
    <dbReference type="NCBI Taxonomy" id="75948"/>
    <lineage>
        <taxon>Eukaryota</taxon>
        <taxon>Viridiplantae</taxon>
        <taxon>Streptophyta</taxon>
        <taxon>Embryophyta</taxon>
        <taxon>Tracheophyta</taxon>
        <taxon>Spermatophyta</taxon>
        <taxon>Magnoliopsida</taxon>
        <taxon>eudicotyledons</taxon>
        <taxon>Gunneridae</taxon>
        <taxon>Pentapetalae</taxon>
        <taxon>asterids</taxon>
        <taxon>campanulids</taxon>
        <taxon>Asterales</taxon>
        <taxon>Asteraceae</taxon>
        <taxon>Cichorioideae</taxon>
        <taxon>Cichorieae</taxon>
        <taxon>Lactucinae</taxon>
        <taxon>Lactuca</taxon>
    </lineage>
</organism>
<gene>
    <name evidence="1" type="ORF">LSALG_LOCUS27371</name>
</gene>
<evidence type="ECO:0000313" key="2">
    <source>
        <dbReference type="Proteomes" id="UP001177003"/>
    </source>
</evidence>